<sequence length="72" mass="8017">MPTLTWTGKDKVVNHHHDVPLRVLRHEYTYIANSQQPTANSQQPTANSQQPTANSQQPTANSQQPTANSQQP</sequence>
<geneLocation type="plasmid" evidence="2">
    <name>pThsubDNT52_1</name>
</geneLocation>
<proteinExistence type="predicted"/>
<organism evidence="2">
    <name type="scientific">Thiothrix subterranea</name>
    <dbReference type="NCBI Taxonomy" id="2735563"/>
    <lineage>
        <taxon>Bacteria</taxon>
        <taxon>Pseudomonadati</taxon>
        <taxon>Pseudomonadota</taxon>
        <taxon>Gammaproteobacteria</taxon>
        <taxon>Thiotrichales</taxon>
        <taxon>Thiotrichaceae</taxon>
        <taxon>Thiothrix</taxon>
    </lineage>
</organism>
<evidence type="ECO:0000256" key="1">
    <source>
        <dbReference type="SAM" id="MobiDB-lite"/>
    </source>
</evidence>
<accession>A0AA51QVJ9</accession>
<evidence type="ECO:0000313" key="2">
    <source>
        <dbReference type="EMBL" id="WML84803.1"/>
    </source>
</evidence>
<feature type="region of interest" description="Disordered" evidence="1">
    <location>
        <begin position="32"/>
        <end position="72"/>
    </location>
</feature>
<reference evidence="2" key="1">
    <citation type="submission" date="2023-08" db="EMBL/GenBank/DDBJ databases">
        <title>New molecular markers tilS and rpoB for phylogenetic and monitoring studies of the genus Thiothrix biodiversity.</title>
        <authorList>
            <person name="Ravin N.V."/>
            <person name="Smolyakov D."/>
            <person name="Markov N.D."/>
            <person name="Beletsky A.V."/>
            <person name="Mardanov A.V."/>
            <person name="Rudenko T.S."/>
            <person name="Grabovich M.Y."/>
        </authorList>
    </citation>
    <scope>NUCLEOTIDE SEQUENCE</scope>
    <source>
        <strain evidence="2">DNT52</strain>
        <plasmid evidence="2">pThsubDNT52_1</plasmid>
    </source>
</reference>
<dbReference type="EMBL" id="CP133216">
    <property type="protein sequence ID" value="WML84803.1"/>
    <property type="molecule type" value="Genomic_DNA"/>
</dbReference>
<name>A0AA51QVJ9_9GAMM</name>
<dbReference type="Proteomes" id="UP001229862">
    <property type="component" value="Plasmid pThsubDNT52_1"/>
</dbReference>
<dbReference type="RefSeq" id="WP_308871528.1">
    <property type="nucleotide sequence ID" value="NZ_CP133216.1"/>
</dbReference>
<protein>
    <submittedName>
        <fullName evidence="2">Uncharacterized protein</fullName>
    </submittedName>
</protein>
<keyword evidence="2" id="KW-0614">Plasmid</keyword>
<dbReference type="AlphaFoldDB" id="A0AA51QVJ9"/>
<gene>
    <name evidence="2" type="ORF">RCG00_00535</name>
</gene>